<dbReference type="InterPro" id="IPR012336">
    <property type="entry name" value="Thioredoxin-like_fold"/>
</dbReference>
<sequence>MIFYLFKKSKYNPRKFLKRNEMKKIVLSLMAACAMFAASNEQVVGFYSQMVGEGVKVSVAERKPVVDGIEAVVVNLSNGQVSQDEVIFTKGDLLFPDIIDLKAQKAYMQEIKKEIAAKNISKVYKSEQKENIITLGNDSKKPTIVMFSDPECPYCRLELEKIEATLKESNVKLILTPVHDVSSLQKSFLIYKDAASAKTDSDKIKILRKYFADDYKVANGAVSDADVKAMENLRQKYSAAGVRSVPFIINLSDLQK</sequence>
<evidence type="ECO:0000259" key="1">
    <source>
        <dbReference type="Pfam" id="PF13462"/>
    </source>
</evidence>
<accession>B9D4G8</accession>
<protein>
    <recommendedName>
        <fullName evidence="1">Thioredoxin-like fold domain-containing protein</fullName>
    </recommendedName>
</protein>
<dbReference type="EMBL" id="ACFU01000027">
    <property type="protein sequence ID" value="EEF13122.1"/>
    <property type="molecule type" value="Genomic_DNA"/>
</dbReference>
<dbReference type="InterPro" id="IPR051470">
    <property type="entry name" value="Thiol:disulfide_interchange"/>
</dbReference>
<proteinExistence type="predicted"/>
<dbReference type="InterPro" id="IPR036249">
    <property type="entry name" value="Thioredoxin-like_sf"/>
</dbReference>
<organism evidence="2 3">
    <name type="scientific">Campylobacter rectus RM3267</name>
    <dbReference type="NCBI Taxonomy" id="553218"/>
    <lineage>
        <taxon>Bacteria</taxon>
        <taxon>Pseudomonadati</taxon>
        <taxon>Campylobacterota</taxon>
        <taxon>Epsilonproteobacteria</taxon>
        <taxon>Campylobacterales</taxon>
        <taxon>Campylobacteraceae</taxon>
        <taxon>Campylobacter</taxon>
    </lineage>
</organism>
<dbReference type="SUPFAM" id="SSF52833">
    <property type="entry name" value="Thioredoxin-like"/>
    <property type="match status" value="1"/>
</dbReference>
<dbReference type="STRING" id="553218.CAMRE0001_3058"/>
<dbReference type="Gene3D" id="3.40.30.10">
    <property type="entry name" value="Glutaredoxin"/>
    <property type="match status" value="1"/>
</dbReference>
<gene>
    <name evidence="2" type="ORF">CAMRE0001_3058</name>
</gene>
<comment type="caution">
    <text evidence="2">The sequence shown here is derived from an EMBL/GenBank/DDBJ whole genome shotgun (WGS) entry which is preliminary data.</text>
</comment>
<dbReference type="eggNOG" id="COG1651">
    <property type="taxonomic scope" value="Bacteria"/>
</dbReference>
<evidence type="ECO:0000313" key="3">
    <source>
        <dbReference type="Proteomes" id="UP000003082"/>
    </source>
</evidence>
<keyword evidence="3" id="KW-1185">Reference proteome</keyword>
<dbReference type="Pfam" id="PF13462">
    <property type="entry name" value="Thioredoxin_4"/>
    <property type="match status" value="1"/>
</dbReference>
<feature type="domain" description="Thioredoxin-like fold" evidence="1">
    <location>
        <begin position="132"/>
        <end position="220"/>
    </location>
</feature>
<dbReference type="PANTHER" id="PTHR35272">
    <property type="entry name" value="THIOL:DISULFIDE INTERCHANGE PROTEIN DSBC-RELATED"/>
    <property type="match status" value="1"/>
</dbReference>
<reference evidence="2 3" key="1">
    <citation type="submission" date="2008-08" db="EMBL/GenBank/DDBJ databases">
        <authorList>
            <person name="Madupu R."/>
            <person name="Durkin A.S."/>
            <person name="Torralba M."/>
            <person name="Methe B."/>
            <person name="Sutton G.G."/>
            <person name="Strausberg R.L."/>
            <person name="Nelson K.E."/>
        </authorList>
    </citation>
    <scope>NUCLEOTIDE SEQUENCE [LARGE SCALE GENOMIC DNA]</scope>
    <source>
        <strain evidence="2 3">RM3267</strain>
    </source>
</reference>
<dbReference type="AlphaFoldDB" id="B9D4G8"/>
<dbReference type="PANTHER" id="PTHR35272:SF3">
    <property type="entry name" value="THIOL:DISULFIDE INTERCHANGE PROTEIN DSBC"/>
    <property type="match status" value="1"/>
</dbReference>
<dbReference type="Proteomes" id="UP000003082">
    <property type="component" value="Unassembled WGS sequence"/>
</dbReference>
<name>B9D4G8_CAMRE</name>
<evidence type="ECO:0000313" key="2">
    <source>
        <dbReference type="EMBL" id="EEF13122.1"/>
    </source>
</evidence>